<dbReference type="PANTHER" id="PTHR11860">
    <property type="entry name" value="POLYMERIC-IMMUNOGLOBULIN RECEPTOR"/>
    <property type="match status" value="1"/>
</dbReference>
<feature type="signal peptide" evidence="4">
    <location>
        <begin position="1"/>
        <end position="20"/>
    </location>
</feature>
<evidence type="ECO:0000256" key="1">
    <source>
        <dbReference type="ARBA" id="ARBA00004370"/>
    </source>
</evidence>
<dbReference type="InterPro" id="IPR013106">
    <property type="entry name" value="Ig_V-set"/>
</dbReference>
<evidence type="ECO:0000313" key="6">
    <source>
        <dbReference type="Proteomes" id="UP000504632"/>
    </source>
</evidence>
<comment type="subcellular location">
    <subcellularLocation>
        <location evidence="1">Membrane</location>
    </subcellularLocation>
</comment>
<dbReference type="InParanoid" id="A0A6J2WXW2"/>
<keyword evidence="2" id="KW-0812">Transmembrane</keyword>
<organism evidence="6 7">
    <name type="scientific">Chanos chanos</name>
    <name type="common">Milkfish</name>
    <name type="synonym">Mugil chanos</name>
    <dbReference type="NCBI Taxonomy" id="29144"/>
    <lineage>
        <taxon>Eukaryota</taxon>
        <taxon>Metazoa</taxon>
        <taxon>Chordata</taxon>
        <taxon>Craniata</taxon>
        <taxon>Vertebrata</taxon>
        <taxon>Euteleostomi</taxon>
        <taxon>Actinopterygii</taxon>
        <taxon>Neopterygii</taxon>
        <taxon>Teleostei</taxon>
        <taxon>Ostariophysi</taxon>
        <taxon>Gonorynchiformes</taxon>
        <taxon>Chanidae</taxon>
        <taxon>Chanos</taxon>
    </lineage>
</organism>
<gene>
    <name evidence="7" type="primary">LOC115829197</name>
</gene>
<sequence>MEFLLALIVVFLHGIPGSNGLWTVSRLTAKAGGSVTIPCHYHKMFRNHDKYWCKGKGWSTCIVLGGTNTRQRRANMTVTDDPTELVMTATMSNLKTTETNRYWCAVKIGGFMKPDVRTSLELTVTDDLPDLSAANSMLSAQQGGNVSVQCLYHNKMKYKEKKWCRSGDLHSCRSLDDLEPPQHGSLQISDDENGTFTVTVGGLEREDMGWYWCMAGDVQYPVHITSSKLDHSFDCFFYPVSFDDINRRFLEVVSTEEDELNAKPDDITLFCIVTF</sequence>
<evidence type="ECO:0000256" key="3">
    <source>
        <dbReference type="ARBA" id="ARBA00023136"/>
    </source>
</evidence>
<dbReference type="Gene3D" id="2.60.40.10">
    <property type="entry name" value="Immunoglobulins"/>
    <property type="match status" value="2"/>
</dbReference>
<evidence type="ECO:0000256" key="4">
    <source>
        <dbReference type="SAM" id="SignalP"/>
    </source>
</evidence>
<dbReference type="InterPro" id="IPR003599">
    <property type="entry name" value="Ig_sub"/>
</dbReference>
<dbReference type="Pfam" id="PF07686">
    <property type="entry name" value="V-set"/>
    <property type="match status" value="2"/>
</dbReference>
<name>A0A6J2WXW2_CHACN</name>
<protein>
    <submittedName>
        <fullName evidence="7">CMRF35-like molecule 7</fullName>
    </submittedName>
</protein>
<feature type="domain" description="Ig-like" evidence="5">
    <location>
        <begin position="16"/>
        <end position="123"/>
    </location>
</feature>
<accession>A0A6J2WXW2</accession>
<dbReference type="GO" id="GO:0005886">
    <property type="term" value="C:plasma membrane"/>
    <property type="evidence" value="ECO:0007669"/>
    <property type="project" value="TreeGrafter"/>
</dbReference>
<reference evidence="7" key="1">
    <citation type="submission" date="2025-08" db="UniProtKB">
        <authorList>
            <consortium name="RefSeq"/>
        </authorList>
    </citation>
    <scope>IDENTIFICATION</scope>
</reference>
<evidence type="ECO:0000313" key="7">
    <source>
        <dbReference type="RefSeq" id="XP_030649119.1"/>
    </source>
</evidence>
<keyword evidence="4" id="KW-0732">Signal</keyword>
<dbReference type="Proteomes" id="UP000504632">
    <property type="component" value="Chromosome 16"/>
</dbReference>
<feature type="chain" id="PRO_5026675760" evidence="4">
    <location>
        <begin position="21"/>
        <end position="275"/>
    </location>
</feature>
<dbReference type="PROSITE" id="PS50835">
    <property type="entry name" value="IG_LIKE"/>
    <property type="match status" value="2"/>
</dbReference>
<dbReference type="InterPro" id="IPR007110">
    <property type="entry name" value="Ig-like_dom"/>
</dbReference>
<evidence type="ECO:0000256" key="2">
    <source>
        <dbReference type="ARBA" id="ARBA00022692"/>
    </source>
</evidence>
<keyword evidence="6" id="KW-1185">Reference proteome</keyword>
<feature type="domain" description="Ig-like" evidence="5">
    <location>
        <begin position="129"/>
        <end position="225"/>
    </location>
</feature>
<dbReference type="InterPro" id="IPR050671">
    <property type="entry name" value="CD300_family_receptors"/>
</dbReference>
<dbReference type="InterPro" id="IPR036179">
    <property type="entry name" value="Ig-like_dom_sf"/>
</dbReference>
<proteinExistence type="predicted"/>
<dbReference type="PANTHER" id="PTHR11860:SF87">
    <property type="entry name" value="CMRF35-LIKE MOLECULE 8"/>
    <property type="match status" value="1"/>
</dbReference>
<dbReference type="InterPro" id="IPR013783">
    <property type="entry name" value="Ig-like_fold"/>
</dbReference>
<dbReference type="SMART" id="SM00409">
    <property type="entry name" value="IG"/>
    <property type="match status" value="2"/>
</dbReference>
<evidence type="ECO:0000259" key="5">
    <source>
        <dbReference type="PROSITE" id="PS50835"/>
    </source>
</evidence>
<dbReference type="SUPFAM" id="SSF48726">
    <property type="entry name" value="Immunoglobulin"/>
    <property type="match status" value="2"/>
</dbReference>
<dbReference type="RefSeq" id="XP_030649119.1">
    <property type="nucleotide sequence ID" value="XM_030793259.1"/>
</dbReference>
<dbReference type="GO" id="GO:0004888">
    <property type="term" value="F:transmembrane signaling receptor activity"/>
    <property type="evidence" value="ECO:0007669"/>
    <property type="project" value="TreeGrafter"/>
</dbReference>
<dbReference type="AlphaFoldDB" id="A0A6J2WXW2"/>
<dbReference type="GeneID" id="115829197"/>
<dbReference type="CDD" id="cd05716">
    <property type="entry name" value="IgV_pIgR_like"/>
    <property type="match status" value="1"/>
</dbReference>
<keyword evidence="3" id="KW-0472">Membrane</keyword>
<dbReference type="OrthoDB" id="8920197at2759"/>